<evidence type="ECO:0000313" key="1">
    <source>
        <dbReference type="Proteomes" id="UP000887565"/>
    </source>
</evidence>
<sequence length="64" mass="7097">MASPFIAHLNLAEQHRPFETAGFCFDDVLVVNNSSGHISEIPLEPLVREDRDERRSGLSTMSGV</sequence>
<dbReference type="Proteomes" id="UP000887565">
    <property type="component" value="Unplaced"/>
</dbReference>
<proteinExistence type="predicted"/>
<dbReference type="WBParaSite" id="nRc.2.0.1.t20599-RA">
    <property type="protein sequence ID" value="nRc.2.0.1.t20599-RA"/>
    <property type="gene ID" value="nRc.2.0.1.g20599"/>
</dbReference>
<reference evidence="2" key="1">
    <citation type="submission" date="2022-11" db="UniProtKB">
        <authorList>
            <consortium name="WormBaseParasite"/>
        </authorList>
    </citation>
    <scope>IDENTIFICATION</scope>
</reference>
<organism evidence="1 2">
    <name type="scientific">Romanomermis culicivorax</name>
    <name type="common">Nematode worm</name>
    <dbReference type="NCBI Taxonomy" id="13658"/>
    <lineage>
        <taxon>Eukaryota</taxon>
        <taxon>Metazoa</taxon>
        <taxon>Ecdysozoa</taxon>
        <taxon>Nematoda</taxon>
        <taxon>Enoplea</taxon>
        <taxon>Dorylaimia</taxon>
        <taxon>Mermithida</taxon>
        <taxon>Mermithoidea</taxon>
        <taxon>Mermithidae</taxon>
        <taxon>Romanomermis</taxon>
    </lineage>
</organism>
<dbReference type="AlphaFoldDB" id="A0A915J396"/>
<protein>
    <submittedName>
        <fullName evidence="2">Uncharacterized protein</fullName>
    </submittedName>
</protein>
<accession>A0A915J396</accession>
<evidence type="ECO:0000313" key="2">
    <source>
        <dbReference type="WBParaSite" id="nRc.2.0.1.t20599-RA"/>
    </source>
</evidence>
<name>A0A915J396_ROMCU</name>
<keyword evidence="1" id="KW-1185">Reference proteome</keyword>